<dbReference type="PANTHER" id="PTHR48100:SF44">
    <property type="entry name" value="PHOSPHATASE C1620.13-RELATED"/>
    <property type="match status" value="1"/>
</dbReference>
<dbReference type="InterPro" id="IPR050275">
    <property type="entry name" value="PGM_Phosphatase"/>
</dbReference>
<feature type="active site" description="Tele-phosphohistidine intermediate" evidence="1">
    <location>
        <position position="18"/>
    </location>
</feature>
<dbReference type="GO" id="GO:0005829">
    <property type="term" value="C:cytosol"/>
    <property type="evidence" value="ECO:0007669"/>
    <property type="project" value="TreeGrafter"/>
</dbReference>
<dbReference type="CDD" id="cd07067">
    <property type="entry name" value="HP_PGM_like"/>
    <property type="match status" value="1"/>
</dbReference>
<organism evidence="3 4">
    <name type="scientific">Kribbella kalugense</name>
    <dbReference type="NCBI Taxonomy" id="2512221"/>
    <lineage>
        <taxon>Bacteria</taxon>
        <taxon>Bacillati</taxon>
        <taxon>Actinomycetota</taxon>
        <taxon>Actinomycetes</taxon>
        <taxon>Propionibacteriales</taxon>
        <taxon>Kribbellaceae</taxon>
        <taxon>Kribbella</taxon>
    </lineage>
</organism>
<proteinExistence type="predicted"/>
<gene>
    <name evidence="3" type="ORF">EV650_3718</name>
</gene>
<keyword evidence="4" id="KW-1185">Reference proteome</keyword>
<sequence length="200" mass="21444">MANHPSGRPSLTIYLARHGQTEWNVTGRRQGGLDSPLTPLGLQQAARNAELLSAEGIDAVFASPLGRAHETASIIGSTLGLTVQVLDDLAEIDHGLWSGLGSAEIDAGWPGQRAVRERDKYAFRFPDGESYADGAVRAGRALAEVARTDVRRPVLVSHEMIGRMLLRQLGVPDALESRQPSDVVYRVRTGGLAEGLTRSG</sequence>
<dbReference type="InterPro" id="IPR029033">
    <property type="entry name" value="His_PPase_superfam"/>
</dbReference>
<dbReference type="OrthoDB" id="4697614at2"/>
<dbReference type="PROSITE" id="PS00175">
    <property type="entry name" value="PG_MUTASE"/>
    <property type="match status" value="1"/>
</dbReference>
<dbReference type="InterPro" id="IPR013078">
    <property type="entry name" value="His_Pase_superF_clade-1"/>
</dbReference>
<dbReference type="SMART" id="SM00855">
    <property type="entry name" value="PGAM"/>
    <property type="match status" value="1"/>
</dbReference>
<protein>
    <submittedName>
        <fullName evidence="3">Putative phosphoglycerate mutase</fullName>
    </submittedName>
</protein>
<dbReference type="RefSeq" id="WP_134120290.1">
    <property type="nucleotide sequence ID" value="NZ_SODF01000002.1"/>
</dbReference>
<dbReference type="Pfam" id="PF00300">
    <property type="entry name" value="His_Phos_1"/>
    <property type="match status" value="1"/>
</dbReference>
<accession>A0A4R7ZJ32</accession>
<dbReference type="PANTHER" id="PTHR48100">
    <property type="entry name" value="BROAD-SPECIFICITY PHOSPHATASE YOR283W-RELATED"/>
    <property type="match status" value="1"/>
</dbReference>
<dbReference type="Gene3D" id="3.40.50.1240">
    <property type="entry name" value="Phosphoglycerate mutase-like"/>
    <property type="match status" value="1"/>
</dbReference>
<evidence type="ECO:0000256" key="2">
    <source>
        <dbReference type="PIRSR" id="PIRSR613078-2"/>
    </source>
</evidence>
<evidence type="ECO:0000256" key="1">
    <source>
        <dbReference type="PIRSR" id="PIRSR613078-1"/>
    </source>
</evidence>
<dbReference type="EMBL" id="SODF01000002">
    <property type="protein sequence ID" value="TDW17156.1"/>
    <property type="molecule type" value="Genomic_DNA"/>
</dbReference>
<reference evidence="3 4" key="1">
    <citation type="submission" date="2019-03" db="EMBL/GenBank/DDBJ databases">
        <title>Genomic Encyclopedia of Type Strains, Phase III (KMG-III): the genomes of soil and plant-associated and newly described type strains.</title>
        <authorList>
            <person name="Whitman W."/>
        </authorList>
    </citation>
    <scope>NUCLEOTIDE SEQUENCE [LARGE SCALE GENOMIC DNA]</scope>
    <source>
        <strain evidence="3 4">VKM Ac-2570</strain>
    </source>
</reference>
<evidence type="ECO:0000313" key="4">
    <source>
        <dbReference type="Proteomes" id="UP000295447"/>
    </source>
</evidence>
<evidence type="ECO:0000313" key="3">
    <source>
        <dbReference type="EMBL" id="TDW17156.1"/>
    </source>
</evidence>
<feature type="active site" description="Proton donor/acceptor" evidence="1">
    <location>
        <position position="91"/>
    </location>
</feature>
<dbReference type="GO" id="GO:0016791">
    <property type="term" value="F:phosphatase activity"/>
    <property type="evidence" value="ECO:0007669"/>
    <property type="project" value="TreeGrafter"/>
</dbReference>
<dbReference type="AlphaFoldDB" id="A0A4R7ZJ32"/>
<comment type="caution">
    <text evidence="3">The sequence shown here is derived from an EMBL/GenBank/DDBJ whole genome shotgun (WGS) entry which is preliminary data.</text>
</comment>
<name>A0A4R7ZJ32_9ACTN</name>
<feature type="binding site" evidence="2">
    <location>
        <position position="67"/>
    </location>
    <ligand>
        <name>substrate</name>
    </ligand>
</feature>
<dbReference type="InterPro" id="IPR001345">
    <property type="entry name" value="PG/BPGM_mutase_AS"/>
</dbReference>
<dbReference type="SUPFAM" id="SSF53254">
    <property type="entry name" value="Phosphoglycerate mutase-like"/>
    <property type="match status" value="1"/>
</dbReference>
<feature type="binding site" evidence="2">
    <location>
        <begin position="17"/>
        <end position="24"/>
    </location>
    <ligand>
        <name>substrate</name>
    </ligand>
</feature>
<dbReference type="Proteomes" id="UP000295447">
    <property type="component" value="Unassembled WGS sequence"/>
</dbReference>